<dbReference type="InterPro" id="IPR025398">
    <property type="entry name" value="DUF4371"/>
</dbReference>
<name>A0A9R1WDI3_LACSA</name>
<proteinExistence type="predicted"/>
<dbReference type="InterPro" id="IPR006580">
    <property type="entry name" value="Znf_TTF"/>
</dbReference>
<feature type="domain" description="TTF-type" evidence="2">
    <location>
        <begin position="30"/>
        <end position="121"/>
    </location>
</feature>
<evidence type="ECO:0000259" key="2">
    <source>
        <dbReference type="SMART" id="SM00597"/>
    </source>
</evidence>
<organism evidence="3 4">
    <name type="scientific">Lactuca sativa</name>
    <name type="common">Garden lettuce</name>
    <dbReference type="NCBI Taxonomy" id="4236"/>
    <lineage>
        <taxon>Eukaryota</taxon>
        <taxon>Viridiplantae</taxon>
        <taxon>Streptophyta</taxon>
        <taxon>Embryophyta</taxon>
        <taxon>Tracheophyta</taxon>
        <taxon>Spermatophyta</taxon>
        <taxon>Magnoliopsida</taxon>
        <taxon>eudicotyledons</taxon>
        <taxon>Gunneridae</taxon>
        <taxon>Pentapetalae</taxon>
        <taxon>asterids</taxon>
        <taxon>campanulids</taxon>
        <taxon>Asterales</taxon>
        <taxon>Asteraceae</taxon>
        <taxon>Cichorioideae</taxon>
        <taxon>Cichorieae</taxon>
        <taxon>Lactucinae</taxon>
        <taxon>Lactuca</taxon>
    </lineage>
</organism>
<keyword evidence="4" id="KW-1185">Reference proteome</keyword>
<evidence type="ECO:0000313" key="3">
    <source>
        <dbReference type="EMBL" id="KAJ0224737.1"/>
    </source>
</evidence>
<evidence type="ECO:0000256" key="1">
    <source>
        <dbReference type="SAM" id="Phobius"/>
    </source>
</evidence>
<sequence>MGEEIRCAYMTLGPFQIRLKKYHAKGSKKHPHRFQYSWFNIFPNWLEYSPTAHASYCFISFKFNDKPSVCHVKGFDNWKKVNDGKNGAFLKHIRYSQQRNNVAFAENLMNQESHIENIIVKQNEAQILKNRLRVKASIDTARWLTFQVCALRGHDESPNFQNCGNFLQLLKLLASYNDEVANRKLFIIETILLEKFKKKFLVLLQIKLESIFIVKWVIHTFVSWLMSRGMSLKKSKLRYFEIWIIRESFLDLVQVRVTLSLTLKTNMRRQLLHYQFDVSKICGQGYDGAMCASSKCHDELQKAKATKIEQLLELGEIESDLMIHVGVLIFVPFAVCLTCLIVVTPRFSGLLDELVALLVE</sequence>
<dbReference type="PANTHER" id="PTHR45749">
    <property type="match status" value="1"/>
</dbReference>
<evidence type="ECO:0000313" key="4">
    <source>
        <dbReference type="Proteomes" id="UP000235145"/>
    </source>
</evidence>
<keyword evidence="1" id="KW-0812">Transmembrane</keyword>
<reference evidence="3 4" key="1">
    <citation type="journal article" date="2017" name="Nat. Commun.">
        <title>Genome assembly with in vitro proximity ligation data and whole-genome triplication in lettuce.</title>
        <authorList>
            <person name="Reyes-Chin-Wo S."/>
            <person name="Wang Z."/>
            <person name="Yang X."/>
            <person name="Kozik A."/>
            <person name="Arikit S."/>
            <person name="Song C."/>
            <person name="Xia L."/>
            <person name="Froenicke L."/>
            <person name="Lavelle D.O."/>
            <person name="Truco M.J."/>
            <person name="Xia R."/>
            <person name="Zhu S."/>
            <person name="Xu C."/>
            <person name="Xu H."/>
            <person name="Xu X."/>
            <person name="Cox K."/>
            <person name="Korf I."/>
            <person name="Meyers B.C."/>
            <person name="Michelmore R.W."/>
        </authorList>
    </citation>
    <scope>NUCLEOTIDE SEQUENCE [LARGE SCALE GENOMIC DNA]</scope>
    <source>
        <strain evidence="4">cv. Salinas</strain>
        <tissue evidence="3">Seedlings</tissue>
    </source>
</reference>
<dbReference type="EMBL" id="NBSK02000001">
    <property type="protein sequence ID" value="KAJ0224737.1"/>
    <property type="molecule type" value="Genomic_DNA"/>
</dbReference>
<dbReference type="AlphaFoldDB" id="A0A9R1WDI3"/>
<protein>
    <recommendedName>
        <fullName evidence="2">TTF-type domain-containing protein</fullName>
    </recommendedName>
</protein>
<accession>A0A9R1WDI3</accession>
<feature type="transmembrane region" description="Helical" evidence="1">
    <location>
        <begin position="321"/>
        <end position="343"/>
    </location>
</feature>
<comment type="caution">
    <text evidence="3">The sequence shown here is derived from an EMBL/GenBank/DDBJ whole genome shotgun (WGS) entry which is preliminary data.</text>
</comment>
<dbReference type="Pfam" id="PF14291">
    <property type="entry name" value="DUF4371"/>
    <property type="match status" value="1"/>
</dbReference>
<dbReference type="SMART" id="SM00597">
    <property type="entry name" value="ZnF_TTF"/>
    <property type="match status" value="1"/>
</dbReference>
<dbReference type="PANTHER" id="PTHR45749:SF37">
    <property type="entry name" value="OS05G0311600 PROTEIN"/>
    <property type="match status" value="1"/>
</dbReference>
<keyword evidence="1" id="KW-1133">Transmembrane helix</keyword>
<gene>
    <name evidence="3" type="ORF">LSAT_V11C100004550</name>
</gene>
<keyword evidence="1" id="KW-0472">Membrane</keyword>
<dbReference type="Proteomes" id="UP000235145">
    <property type="component" value="Unassembled WGS sequence"/>
</dbReference>